<sequence length="51" mass="5764">CQVRLVTITTMGEESSHVKEASVYEMLEPTLRILDARGLMFAQDNLDLLPQ</sequence>
<gene>
    <name evidence="1" type="ORF">ACJMK2_012986</name>
</gene>
<feature type="non-terminal residue" evidence="1">
    <location>
        <position position="51"/>
    </location>
</feature>
<evidence type="ECO:0000313" key="1">
    <source>
        <dbReference type="EMBL" id="KAL3858395.1"/>
    </source>
</evidence>
<organism evidence="1 2">
    <name type="scientific">Sinanodonta woodiana</name>
    <name type="common">Chinese pond mussel</name>
    <name type="synonym">Anodonta woodiana</name>
    <dbReference type="NCBI Taxonomy" id="1069815"/>
    <lineage>
        <taxon>Eukaryota</taxon>
        <taxon>Metazoa</taxon>
        <taxon>Spiralia</taxon>
        <taxon>Lophotrochozoa</taxon>
        <taxon>Mollusca</taxon>
        <taxon>Bivalvia</taxon>
        <taxon>Autobranchia</taxon>
        <taxon>Heteroconchia</taxon>
        <taxon>Palaeoheterodonta</taxon>
        <taxon>Unionida</taxon>
        <taxon>Unionoidea</taxon>
        <taxon>Unionidae</taxon>
        <taxon>Unioninae</taxon>
        <taxon>Sinanodonta</taxon>
    </lineage>
</organism>
<reference evidence="1 2" key="1">
    <citation type="submission" date="2024-11" db="EMBL/GenBank/DDBJ databases">
        <title>Chromosome-level genome assembly of the freshwater bivalve Anodonta woodiana.</title>
        <authorList>
            <person name="Chen X."/>
        </authorList>
    </citation>
    <scope>NUCLEOTIDE SEQUENCE [LARGE SCALE GENOMIC DNA]</scope>
    <source>
        <strain evidence="1">MN2024</strain>
        <tissue evidence="1">Gills</tissue>
    </source>
</reference>
<accession>A0ABD3V9Y1</accession>
<evidence type="ECO:0000313" key="2">
    <source>
        <dbReference type="Proteomes" id="UP001634394"/>
    </source>
</evidence>
<proteinExistence type="predicted"/>
<protein>
    <submittedName>
        <fullName evidence="1">Uncharacterized protein</fullName>
    </submittedName>
</protein>
<dbReference type="AlphaFoldDB" id="A0ABD3V9Y1"/>
<feature type="non-terminal residue" evidence="1">
    <location>
        <position position="1"/>
    </location>
</feature>
<name>A0ABD3V9Y1_SINWO</name>
<dbReference type="Proteomes" id="UP001634394">
    <property type="component" value="Unassembled WGS sequence"/>
</dbReference>
<comment type="caution">
    <text evidence="1">The sequence shown here is derived from an EMBL/GenBank/DDBJ whole genome shotgun (WGS) entry which is preliminary data.</text>
</comment>
<keyword evidence="2" id="KW-1185">Reference proteome</keyword>
<dbReference type="EMBL" id="JBJQND010000013">
    <property type="protein sequence ID" value="KAL3858395.1"/>
    <property type="molecule type" value="Genomic_DNA"/>
</dbReference>